<evidence type="ECO:0000256" key="3">
    <source>
        <dbReference type="ARBA" id="ARBA00022692"/>
    </source>
</evidence>
<feature type="transmembrane region" description="Helical" evidence="9">
    <location>
        <begin position="111"/>
        <end position="131"/>
    </location>
</feature>
<evidence type="ECO:0000256" key="1">
    <source>
        <dbReference type="ARBA" id="ARBA00004141"/>
    </source>
</evidence>
<evidence type="ECO:0000256" key="7">
    <source>
        <dbReference type="ARBA" id="ARBA00049458"/>
    </source>
</evidence>
<dbReference type="EC" id="3.3.2.2" evidence="6"/>
<keyword evidence="3 9" id="KW-0812">Transmembrane</keyword>
<dbReference type="InterPro" id="IPR012506">
    <property type="entry name" value="TMEM86B-like"/>
</dbReference>
<name>A0A7J7K2X2_BUGNE</name>
<protein>
    <recommendedName>
        <fullName evidence="6">lysoplasmalogenase</fullName>
        <ecNumber evidence="6">3.3.2.2</ecNumber>
    </recommendedName>
</protein>
<organism evidence="10 11">
    <name type="scientific">Bugula neritina</name>
    <name type="common">Brown bryozoan</name>
    <name type="synonym">Sertularia neritina</name>
    <dbReference type="NCBI Taxonomy" id="10212"/>
    <lineage>
        <taxon>Eukaryota</taxon>
        <taxon>Metazoa</taxon>
        <taxon>Spiralia</taxon>
        <taxon>Lophotrochozoa</taxon>
        <taxon>Bryozoa</taxon>
        <taxon>Gymnolaemata</taxon>
        <taxon>Cheilostomatida</taxon>
        <taxon>Flustrina</taxon>
        <taxon>Buguloidea</taxon>
        <taxon>Bugulidae</taxon>
        <taxon>Bugula</taxon>
    </lineage>
</organism>
<comment type="catalytic activity">
    <reaction evidence="8">
        <text>a 1-O-(1Z-alkenyl)-sn-glycero-3-phosphocholine + H2O = a 2,3-saturated aldehyde + sn-glycerol 3-phosphocholine</text>
        <dbReference type="Rhea" id="RHEA:22544"/>
        <dbReference type="ChEBI" id="CHEBI:15377"/>
        <dbReference type="ChEBI" id="CHEBI:16870"/>
        <dbReference type="ChEBI" id="CHEBI:73359"/>
        <dbReference type="ChEBI" id="CHEBI:77287"/>
        <dbReference type="EC" id="3.3.2.2"/>
    </reaction>
</comment>
<feature type="transmembrane region" description="Helical" evidence="9">
    <location>
        <begin position="55"/>
        <end position="73"/>
    </location>
</feature>
<evidence type="ECO:0000256" key="4">
    <source>
        <dbReference type="ARBA" id="ARBA00022989"/>
    </source>
</evidence>
<dbReference type="AlphaFoldDB" id="A0A7J7K2X2"/>
<keyword evidence="11" id="KW-1185">Reference proteome</keyword>
<feature type="transmembrane region" description="Helical" evidence="9">
    <location>
        <begin position="186"/>
        <end position="204"/>
    </location>
</feature>
<feature type="transmembrane region" description="Helical" evidence="9">
    <location>
        <begin position="162"/>
        <end position="180"/>
    </location>
</feature>
<gene>
    <name evidence="10" type="ORF">EB796_009144</name>
</gene>
<proteinExistence type="inferred from homology"/>
<keyword evidence="4 9" id="KW-1133">Transmembrane helix</keyword>
<reference evidence="10" key="1">
    <citation type="submission" date="2020-06" db="EMBL/GenBank/DDBJ databases">
        <title>Draft genome of Bugula neritina, a colonial animal packing powerful symbionts and potential medicines.</title>
        <authorList>
            <person name="Rayko M."/>
        </authorList>
    </citation>
    <scope>NUCLEOTIDE SEQUENCE [LARGE SCALE GENOMIC DNA]</scope>
    <source>
        <strain evidence="10">Kwan_BN1</strain>
    </source>
</reference>
<evidence type="ECO:0000313" key="11">
    <source>
        <dbReference type="Proteomes" id="UP000593567"/>
    </source>
</evidence>
<evidence type="ECO:0000256" key="8">
    <source>
        <dbReference type="ARBA" id="ARBA00049560"/>
    </source>
</evidence>
<comment type="similarity">
    <text evidence="2">Belongs to the TMEM86 family.</text>
</comment>
<dbReference type="GO" id="GO:0047408">
    <property type="term" value="F:alkenylglycerophosphocholine hydrolase activity"/>
    <property type="evidence" value="ECO:0007669"/>
    <property type="project" value="UniProtKB-EC"/>
</dbReference>
<evidence type="ECO:0000256" key="6">
    <source>
        <dbReference type="ARBA" id="ARBA00035673"/>
    </source>
</evidence>
<dbReference type="PANTHER" id="PTHR31885">
    <property type="entry name" value="GH04784P"/>
    <property type="match status" value="1"/>
</dbReference>
<sequence length="288" mass="32282">MSPSRYRVVTKADDIEIDWLREKRILKTAAKMSKMLAAYMKSELFEEQKRVLKSVGPKLVPFFKTVAVFFVLFGETSSNTFFCCMMKCLPILMLIYFVLLDGVNMTEAYAYTRKIFAGLIFSVIGDALLVFEHFELGLLSFAIGHICYTMAFGFTPRDYTKLLIGLVAGCLAYAYIAPGLQGILHVLVPLYISLIFLMAWRAGARVGKLSRWTKQSSCAGALLFCISDFTIAVNKFTHPVPYSHTIIMSTYYAAQMLIALSVVDSQVDAVVEQSLRLSESATKSEESY</sequence>
<comment type="catalytic activity">
    <reaction evidence="7">
        <text>a 1-O-(1Z-alkenyl)-sn-glycero-3-phosphoethanolamine + H2O = a 2,3-saturated aldehyde + sn-glycero-3-phosphoethanolamine</text>
        <dbReference type="Rhea" id="RHEA:16905"/>
        <dbReference type="ChEBI" id="CHEBI:15377"/>
        <dbReference type="ChEBI" id="CHEBI:73359"/>
        <dbReference type="ChEBI" id="CHEBI:77288"/>
        <dbReference type="ChEBI" id="CHEBI:143890"/>
        <dbReference type="EC" id="3.3.2.2"/>
    </reaction>
</comment>
<dbReference type="Pfam" id="PF07947">
    <property type="entry name" value="YhhN"/>
    <property type="match status" value="1"/>
</dbReference>
<comment type="caution">
    <text evidence="10">The sequence shown here is derived from an EMBL/GenBank/DDBJ whole genome shotgun (WGS) entry which is preliminary data.</text>
</comment>
<feature type="transmembrane region" description="Helical" evidence="9">
    <location>
        <begin position="137"/>
        <end position="155"/>
    </location>
</feature>
<dbReference type="Proteomes" id="UP000593567">
    <property type="component" value="Unassembled WGS sequence"/>
</dbReference>
<dbReference type="EMBL" id="VXIV02001497">
    <property type="protein sequence ID" value="KAF6032543.1"/>
    <property type="molecule type" value="Genomic_DNA"/>
</dbReference>
<dbReference type="PANTHER" id="PTHR31885:SF6">
    <property type="entry name" value="GH04784P"/>
    <property type="match status" value="1"/>
</dbReference>
<evidence type="ECO:0000313" key="10">
    <source>
        <dbReference type="EMBL" id="KAF6032543.1"/>
    </source>
</evidence>
<accession>A0A7J7K2X2</accession>
<evidence type="ECO:0000256" key="2">
    <source>
        <dbReference type="ARBA" id="ARBA00007375"/>
    </source>
</evidence>
<evidence type="ECO:0000256" key="9">
    <source>
        <dbReference type="SAM" id="Phobius"/>
    </source>
</evidence>
<evidence type="ECO:0000256" key="5">
    <source>
        <dbReference type="ARBA" id="ARBA00023136"/>
    </source>
</evidence>
<keyword evidence="5 9" id="KW-0472">Membrane</keyword>
<dbReference type="OrthoDB" id="2133758at2759"/>
<dbReference type="GO" id="GO:0016020">
    <property type="term" value="C:membrane"/>
    <property type="evidence" value="ECO:0007669"/>
    <property type="project" value="UniProtKB-SubCell"/>
</dbReference>
<feature type="transmembrane region" description="Helical" evidence="9">
    <location>
        <begin position="79"/>
        <end position="99"/>
    </location>
</feature>
<comment type="subcellular location">
    <subcellularLocation>
        <location evidence="1">Membrane</location>
        <topology evidence="1">Multi-pass membrane protein</topology>
    </subcellularLocation>
</comment>